<dbReference type="OrthoDB" id="233198at2"/>
<name>A0A5M3WA69_9ACTN</name>
<comment type="caution">
    <text evidence="1">The sequence shown here is derived from an EMBL/GenBank/DDBJ whole genome shotgun (WGS) entry which is preliminary data.</text>
</comment>
<dbReference type="InterPro" id="IPR053537">
    <property type="entry name" value="DNA-guanine_TGase"/>
</dbReference>
<dbReference type="EMBL" id="BLAD01000068">
    <property type="protein sequence ID" value="GES03398.1"/>
    <property type="molecule type" value="Genomic_DNA"/>
</dbReference>
<proteinExistence type="predicted"/>
<dbReference type="RefSeq" id="WP_155339563.1">
    <property type="nucleotide sequence ID" value="NZ_BAAABN010000068.1"/>
</dbReference>
<evidence type="ECO:0000313" key="1">
    <source>
        <dbReference type="EMBL" id="GES03398.1"/>
    </source>
</evidence>
<keyword evidence="2" id="KW-1185">Reference proteome</keyword>
<sequence length="412" mass="47483">MRFFFPDSQDQVDPGFDFVTEERDPLRVRQRDDLYAHEVLDPPPFHGLLVSKSIVDGYSDGSAGKYTGAQRRRLYREGAREFFRLDHASGPLRIMGDCGAFSYVKETYPPYSVDDVIDFYDGCGFDYGIAVDHVIFQYEPEISRDDERAIEWVRRQDITLTLANDFWKRCKDRRVRFSPLGVAQGWSPQSYADAVVALQRIGYRRIAMGGMVPLKTREILACLRAVDDIRRSDTQLHLLGISRCDDIPTFATHGVTSFDSTSPFRQAFKDDRDNYYTFDSTYIALRVPQVDGYVKLRKRIASGEVDQRQAIILERSALRLLRDYDAGIASLDDTLAALQNYSQVWDGKTDRSAAYRRTLQDRPWRDCTCTLCQTLGIEIAVFRGTERNKRRGFHNLHIFRNRLRAQLGEDLT</sequence>
<dbReference type="SUPFAM" id="SSF51713">
    <property type="entry name" value="tRNA-guanine transglycosylase"/>
    <property type="match status" value="1"/>
</dbReference>
<gene>
    <name evidence="1" type="ORF">Acor_54640</name>
</gene>
<organism evidence="1 2">
    <name type="scientific">Acrocarpospora corrugata</name>
    <dbReference type="NCBI Taxonomy" id="35763"/>
    <lineage>
        <taxon>Bacteria</taxon>
        <taxon>Bacillati</taxon>
        <taxon>Actinomycetota</taxon>
        <taxon>Actinomycetes</taxon>
        <taxon>Streptosporangiales</taxon>
        <taxon>Streptosporangiaceae</taxon>
        <taxon>Acrocarpospora</taxon>
    </lineage>
</organism>
<dbReference type="AlphaFoldDB" id="A0A5M3WA69"/>
<protein>
    <recommendedName>
        <fullName evidence="3">Queuine/other tRNA-ribosyltransferase</fullName>
    </recommendedName>
</protein>
<dbReference type="NCBIfam" id="NF041059">
    <property type="entry name" value="DpdA"/>
    <property type="match status" value="1"/>
</dbReference>
<dbReference type="Gene3D" id="3.20.20.105">
    <property type="entry name" value="Queuine tRNA-ribosyltransferase-like"/>
    <property type="match status" value="1"/>
</dbReference>
<dbReference type="GO" id="GO:0006400">
    <property type="term" value="P:tRNA modification"/>
    <property type="evidence" value="ECO:0007669"/>
    <property type="project" value="InterPro"/>
</dbReference>
<evidence type="ECO:0000313" key="2">
    <source>
        <dbReference type="Proteomes" id="UP000334990"/>
    </source>
</evidence>
<dbReference type="InterPro" id="IPR036511">
    <property type="entry name" value="TGT-like_sf"/>
</dbReference>
<accession>A0A5M3WA69</accession>
<reference evidence="1 2" key="1">
    <citation type="submission" date="2019-10" db="EMBL/GenBank/DDBJ databases">
        <title>Whole genome shotgun sequence of Acrocarpospora corrugata NBRC 13972.</title>
        <authorList>
            <person name="Ichikawa N."/>
            <person name="Kimura A."/>
            <person name="Kitahashi Y."/>
            <person name="Komaki H."/>
            <person name="Oguchi A."/>
        </authorList>
    </citation>
    <scope>NUCLEOTIDE SEQUENCE [LARGE SCALE GENOMIC DNA]</scope>
    <source>
        <strain evidence="1 2">NBRC 13972</strain>
    </source>
</reference>
<evidence type="ECO:0008006" key="3">
    <source>
        <dbReference type="Google" id="ProtNLM"/>
    </source>
</evidence>
<dbReference type="Proteomes" id="UP000334990">
    <property type="component" value="Unassembled WGS sequence"/>
</dbReference>